<evidence type="ECO:0000259" key="2">
    <source>
        <dbReference type="Pfam" id="PF07885"/>
    </source>
</evidence>
<evidence type="ECO:0000313" key="3">
    <source>
        <dbReference type="EMBL" id="HAS8538385.1"/>
    </source>
</evidence>
<dbReference type="Proteomes" id="UP000863257">
    <property type="component" value="Unassembled WGS sequence"/>
</dbReference>
<dbReference type="SUPFAM" id="SSF81324">
    <property type="entry name" value="Voltage-gated potassium channels"/>
    <property type="match status" value="1"/>
</dbReference>
<feature type="transmembrane region" description="Helical" evidence="1">
    <location>
        <begin position="93"/>
        <end position="111"/>
    </location>
</feature>
<accession>A0A8H9K5B9</accession>
<keyword evidence="3" id="KW-0406">Ion transport</keyword>
<dbReference type="InterPro" id="IPR050721">
    <property type="entry name" value="Trk_Ktr_HKT_K-transport"/>
</dbReference>
<keyword evidence="1" id="KW-0812">Transmembrane</keyword>
<dbReference type="Gene3D" id="1.10.287.70">
    <property type="match status" value="1"/>
</dbReference>
<dbReference type="GO" id="GO:0034220">
    <property type="term" value="P:monoatomic ion transmembrane transport"/>
    <property type="evidence" value="ECO:0007669"/>
    <property type="project" value="UniProtKB-KW"/>
</dbReference>
<dbReference type="AlphaFoldDB" id="A0A8H9K5B9"/>
<keyword evidence="1" id="KW-1133">Transmembrane helix</keyword>
<proteinExistence type="predicted"/>
<keyword evidence="3" id="KW-0813">Transport</keyword>
<feature type="domain" description="Potassium channel" evidence="2">
    <location>
        <begin position="42"/>
        <end position="118"/>
    </location>
</feature>
<comment type="caution">
    <text evidence="3">The sequence shown here is derived from an EMBL/GenBank/DDBJ whole genome shotgun (WGS) entry which is preliminary data.</text>
</comment>
<dbReference type="PANTHER" id="PTHR43833">
    <property type="entry name" value="POTASSIUM CHANNEL PROTEIN 2-RELATED-RELATED"/>
    <property type="match status" value="1"/>
</dbReference>
<dbReference type="InterPro" id="IPR013099">
    <property type="entry name" value="K_chnl_dom"/>
</dbReference>
<dbReference type="Pfam" id="PF07885">
    <property type="entry name" value="Ion_trans_2"/>
    <property type="match status" value="1"/>
</dbReference>
<dbReference type="Gene3D" id="3.40.50.720">
    <property type="entry name" value="NAD(P)-binding Rossmann-like Domain"/>
    <property type="match status" value="1"/>
</dbReference>
<organism evidence="3">
    <name type="scientific">Vibrio vulnificus</name>
    <dbReference type="NCBI Taxonomy" id="672"/>
    <lineage>
        <taxon>Bacteria</taxon>
        <taxon>Pseudomonadati</taxon>
        <taxon>Pseudomonadota</taxon>
        <taxon>Gammaproteobacteria</taxon>
        <taxon>Vibrionales</taxon>
        <taxon>Vibrionaceae</taxon>
        <taxon>Vibrio</taxon>
    </lineage>
</organism>
<sequence length="380" mass="43383">MQHVLNYRGLNLKMLHPHILNHFQKLYLRYTRKIDLKRIGFLILFHLLSSFIAYRALGEPVAESFINFVYYEIVTISTVGYGDYSPETDIGKLFTSFYHIPFGLVIFSLLISKLIERAFKRADDINKGNISMSDQLTTNESHVLIFGSTNHTADLFEHIKNEDSEIELVLVSDIVDETKRSDLPKHHYINVKDFADSSTIDRTELLKAKHVIIDTGSDEKNLTIALLVQREISMHKLDLRAIVYFDKKSTEHLVEASCPNIESITMQKNALLSREVLTPGSTKIIEEINSKELGTVSQYSATIKLKCPTVIEPPTQFFREWGQIKQTLESNFEITLIAYKERDSKSPVLNPHHGSKLTSGCTVFYLATKPVAESFEMHAQ</sequence>
<evidence type="ECO:0000256" key="1">
    <source>
        <dbReference type="SAM" id="Phobius"/>
    </source>
</evidence>
<protein>
    <submittedName>
        <fullName evidence="3">Two pore domain potassium channel family protein</fullName>
    </submittedName>
</protein>
<feature type="transmembrane region" description="Helical" evidence="1">
    <location>
        <begin position="39"/>
        <end position="57"/>
    </location>
</feature>
<keyword evidence="3" id="KW-0407">Ion channel</keyword>
<gene>
    <name evidence="3" type="ORF">I7730_01045</name>
</gene>
<reference evidence="3" key="1">
    <citation type="journal article" date="2018" name="Genome Biol.">
        <title>SKESA: strategic k-mer extension for scrupulous assemblies.</title>
        <authorList>
            <person name="Souvorov A."/>
            <person name="Agarwala R."/>
            <person name="Lipman D.J."/>
        </authorList>
    </citation>
    <scope>NUCLEOTIDE SEQUENCE</scope>
    <source>
        <strain evidence="3">BCW_3452</strain>
    </source>
</reference>
<keyword evidence="1" id="KW-0472">Membrane</keyword>
<name>A0A8H9K5B9_VIBVL</name>
<dbReference type="PANTHER" id="PTHR43833:SF9">
    <property type="entry name" value="POTASSIUM CHANNEL PROTEIN YUGO-RELATED"/>
    <property type="match status" value="1"/>
</dbReference>
<dbReference type="EMBL" id="DACRBY010000001">
    <property type="protein sequence ID" value="HAS8538385.1"/>
    <property type="molecule type" value="Genomic_DNA"/>
</dbReference>
<reference evidence="3" key="2">
    <citation type="submission" date="2019-01" db="EMBL/GenBank/DDBJ databases">
        <authorList>
            <consortium name="NCBI Pathogen Detection Project"/>
        </authorList>
    </citation>
    <scope>NUCLEOTIDE SEQUENCE</scope>
    <source>
        <strain evidence="3">BCW_3452</strain>
    </source>
</reference>